<dbReference type="Gene3D" id="3.40.50.12780">
    <property type="entry name" value="N-terminal domain of ligase-like"/>
    <property type="match status" value="1"/>
</dbReference>
<protein>
    <submittedName>
        <fullName evidence="3">Acetyl-CoA synthetase</fullName>
    </submittedName>
</protein>
<accession>A0A5N5U7Z7</accession>
<dbReference type="EMBL" id="QKKZ01000002">
    <property type="protein sequence ID" value="KAB7514770.1"/>
    <property type="molecule type" value="Genomic_DNA"/>
</dbReference>
<evidence type="ECO:0000313" key="3">
    <source>
        <dbReference type="EMBL" id="KAB7519344.1"/>
    </source>
</evidence>
<dbReference type="Proteomes" id="UP000326865">
    <property type="component" value="Unassembled WGS sequence"/>
</dbReference>
<proteinExistence type="predicted"/>
<keyword evidence="6" id="KW-1185">Reference proteome</keyword>
<evidence type="ECO:0000313" key="2">
    <source>
        <dbReference type="EMBL" id="KAB7518081.1"/>
    </source>
</evidence>
<dbReference type="EMBL" id="QMDY01000002">
    <property type="protein sequence ID" value="KAB7519344.1"/>
    <property type="molecule type" value="Genomic_DNA"/>
</dbReference>
<sequence length="237" mass="25209">MSEQFQTLADVLARDRRSDRLAHLHAPSGRSYDYRRFLTTAWKSGLFFRNEGVRGGMAVAIAGDPIPETVLSFLGAGLLGATVEFEPDTLSEGTKALVAPTGRIREFDTGPGTRLVGYGAEPDDPSVSYWERDVWSENPTLPPDRVAPEDPLLRTDGVTYGHADLLEAATAVATEYGLDADDEVVIRTPLTDAGTVVGLLVPLVAGATLVVPDGETTGTLGIGDGPDDATMLPADIW</sequence>
<organism evidence="3 4">
    <name type="scientific">Halosegnis rubeus</name>
    <dbReference type="NCBI Taxonomy" id="2212850"/>
    <lineage>
        <taxon>Archaea</taxon>
        <taxon>Methanobacteriati</taxon>
        <taxon>Methanobacteriota</taxon>
        <taxon>Stenosarchaea group</taxon>
        <taxon>Halobacteria</taxon>
        <taxon>Halobacteriales</taxon>
        <taxon>Natronomonadaceae</taxon>
        <taxon>Halosegnis</taxon>
    </lineage>
</organism>
<evidence type="ECO:0000313" key="1">
    <source>
        <dbReference type="EMBL" id="KAB7514770.1"/>
    </source>
</evidence>
<dbReference type="Proteomes" id="UP000326302">
    <property type="component" value="Unassembled WGS sequence"/>
</dbReference>
<dbReference type="AlphaFoldDB" id="A0A5N5UM09"/>
<name>A0A5N5UM09_9EURY</name>
<dbReference type="InterPro" id="IPR042099">
    <property type="entry name" value="ANL_N_sf"/>
</dbReference>
<reference evidence="4 5" key="1">
    <citation type="submission" date="2019-10" db="EMBL/GenBank/DDBJ databases">
        <title>Unraveling microbial dark matter from salterns through culturing: the case of the genus Halosegnis.</title>
        <authorList>
            <person name="Duran-Viseras A."/>
            <person name="Andrei A.-S."/>
            <person name="Vera-Gargallo B."/>
            <person name="Ghai R."/>
            <person name="Sanchez-Porro C."/>
            <person name="Ventosa A."/>
        </authorList>
    </citation>
    <scope>NUCLEOTIDE SEQUENCE [LARGE SCALE GENOMIC DNA]</scope>
    <source>
        <strain evidence="2 5">F17-44</strain>
        <strain evidence="1 6">F18-79</strain>
        <strain evidence="3 4">F19-13</strain>
    </source>
</reference>
<gene>
    <name evidence="1" type="ORF">DM867_06550</name>
    <name evidence="2" type="ORF">DMP03_01570</name>
    <name evidence="3" type="ORF">DP108_04365</name>
</gene>
<comment type="caution">
    <text evidence="3">The sequence shown here is derived from an EMBL/GenBank/DDBJ whole genome shotgun (WGS) entry which is preliminary data.</text>
</comment>
<dbReference type="EMBL" id="QJOW01000001">
    <property type="protein sequence ID" value="KAB7518081.1"/>
    <property type="molecule type" value="Genomic_DNA"/>
</dbReference>
<evidence type="ECO:0000313" key="4">
    <source>
        <dbReference type="Proteomes" id="UP000326207"/>
    </source>
</evidence>
<evidence type="ECO:0000313" key="6">
    <source>
        <dbReference type="Proteomes" id="UP000326865"/>
    </source>
</evidence>
<accession>A0A5N5UM09</accession>
<accession>A0A5N5UHT4</accession>
<dbReference type="Proteomes" id="UP000326207">
    <property type="component" value="Unassembled WGS sequence"/>
</dbReference>
<dbReference type="SUPFAM" id="SSF56801">
    <property type="entry name" value="Acetyl-CoA synthetase-like"/>
    <property type="match status" value="1"/>
</dbReference>
<dbReference type="OrthoDB" id="205088at2157"/>
<dbReference type="RefSeq" id="WP_152118981.1">
    <property type="nucleotide sequence ID" value="NZ_QJOW01000001.1"/>
</dbReference>
<evidence type="ECO:0000313" key="5">
    <source>
        <dbReference type="Proteomes" id="UP000326302"/>
    </source>
</evidence>